<sequence>MREAQRIIEASERRFAELDRALHTSLSEASAGALIPHDTLMSELK</sequence>
<evidence type="ECO:0000313" key="2">
    <source>
        <dbReference type="Proteomes" id="UP000278756"/>
    </source>
</evidence>
<gene>
    <name evidence="1" type="ORF">EM6_1859</name>
</gene>
<accession>A0A3G9G1R0</accession>
<dbReference type="AlphaFoldDB" id="A0A3G9G1R0"/>
<evidence type="ECO:0000313" key="1">
    <source>
        <dbReference type="EMBL" id="BBF81262.1"/>
    </source>
</evidence>
<dbReference type="EMBL" id="AP018827">
    <property type="protein sequence ID" value="BBF81262.1"/>
    <property type="molecule type" value="Genomic_DNA"/>
</dbReference>
<reference evidence="2" key="2">
    <citation type="journal article" date="2017" name="Plant Physiol. Biochem.">
        <title>Differential oxidative and antioxidative response of duckweed Lemna minor toward plant growth promoting/inhibiting bacteria.</title>
        <authorList>
            <person name="Ishizawa H."/>
            <person name="Kuroda M."/>
            <person name="Morikawa M."/>
            <person name="Ike M."/>
        </authorList>
    </citation>
    <scope>NUCLEOTIDE SEQUENCE [LARGE SCALE GENOMIC DNA]</scope>
    <source>
        <strain evidence="2">M6</strain>
    </source>
</reference>
<name>A0A3G9G1R0_9CAUL</name>
<protein>
    <submittedName>
        <fullName evidence="1">Uncharacterized protein</fullName>
    </submittedName>
</protein>
<organism evidence="1 2">
    <name type="scientific">Asticcacaulis excentricus</name>
    <dbReference type="NCBI Taxonomy" id="78587"/>
    <lineage>
        <taxon>Bacteria</taxon>
        <taxon>Pseudomonadati</taxon>
        <taxon>Pseudomonadota</taxon>
        <taxon>Alphaproteobacteria</taxon>
        <taxon>Caulobacterales</taxon>
        <taxon>Caulobacteraceae</taxon>
        <taxon>Asticcacaulis</taxon>
    </lineage>
</organism>
<proteinExistence type="predicted"/>
<dbReference type="Proteomes" id="UP000278756">
    <property type="component" value="Chromosome 1"/>
</dbReference>
<reference evidence="2" key="1">
    <citation type="journal article" date="2017" name="Biotechnol. Biofuels">
        <title>Evaluation of environmental bacterial communities as a factor affecting the growth of duckweed Lemna minor.</title>
        <authorList>
            <person name="Ishizawa H."/>
            <person name="Kuroda M."/>
            <person name="Morikawa M."/>
            <person name="Ike M."/>
        </authorList>
    </citation>
    <scope>NUCLEOTIDE SEQUENCE [LARGE SCALE GENOMIC DNA]</scope>
    <source>
        <strain evidence="2">M6</strain>
    </source>
</reference>